<evidence type="ECO:0000313" key="2">
    <source>
        <dbReference type="EMBL" id="WCT10605.1"/>
    </source>
</evidence>
<dbReference type="Proteomes" id="UP001216139">
    <property type="component" value="Chromosome"/>
</dbReference>
<dbReference type="RefSeq" id="WP_273628795.1">
    <property type="nucleotide sequence ID" value="NZ_CP117167.1"/>
</dbReference>
<dbReference type="Pfam" id="PF14052">
    <property type="entry name" value="Caps_assemb_Wzi"/>
    <property type="match status" value="1"/>
</dbReference>
<accession>A0ABY7T2C5</accession>
<sequence length="568" mass="63832">MKRIFLTISIALAFGLSSNLIFAQTIPVGTPVLEDYYRRLQLNGGLDSTVSFSVRPLYPAKATKVHNVYDPDSTQQKDSWFKPTGPVSFAKGYGAFQILPLTMIQQYNSNHPYGWNDGLMIPAKGYQTMISGGFFFKIGPLSIQFRPEYVYAANPIFAGFASGHGDVDLTSYYNYHNHIDQPERFGNGTYTKASLGQSSIRLTFGPASIGLSNENLWWGPGIENALVMTNNAPGFKHLTLNTVRPIHTFIGSFEGQIIAARLDATGQSNLTVTTTSTGTNLYQPKLNDWRYYTGFNLSYQPRWVPGLFLGWIRTFNAYHSDIHGFSNYFPFLTPFQKADTHNADGDGFDRDQITSFYARWLFIKAKAEIYFEYGLNDNSYNYADFLGSPEHSRAYIFGLRKLIPLASHKDQGILFGAEIDQLSQSSDRIVRQASGWYIHSGVNDGQTNEGQILGAGTGSGGNLQTVNVSWVSGLKKLGVIFQRYEHDTDFAQIAFPDINGNSRNWVDFALGLQGDWGYKNLLFNAKLQGVKSLNYEWILKDYNPNNTYYIPHNDVFNLYAQLGVTFRF</sequence>
<organism evidence="2 3">
    <name type="scientific">Mucilaginibacter jinjuensis</name>
    <dbReference type="NCBI Taxonomy" id="1176721"/>
    <lineage>
        <taxon>Bacteria</taxon>
        <taxon>Pseudomonadati</taxon>
        <taxon>Bacteroidota</taxon>
        <taxon>Sphingobacteriia</taxon>
        <taxon>Sphingobacteriales</taxon>
        <taxon>Sphingobacteriaceae</taxon>
        <taxon>Mucilaginibacter</taxon>
    </lineage>
</organism>
<dbReference type="Gene3D" id="2.40.160.130">
    <property type="entry name" value="Capsule assembly protein Wzi"/>
    <property type="match status" value="1"/>
</dbReference>
<dbReference type="EMBL" id="CP117167">
    <property type="protein sequence ID" value="WCT10605.1"/>
    <property type="molecule type" value="Genomic_DNA"/>
</dbReference>
<dbReference type="InterPro" id="IPR038636">
    <property type="entry name" value="Wzi_sf"/>
</dbReference>
<feature type="signal peptide" evidence="1">
    <location>
        <begin position="1"/>
        <end position="23"/>
    </location>
</feature>
<gene>
    <name evidence="2" type="ORF">PQO05_17860</name>
</gene>
<evidence type="ECO:0000313" key="3">
    <source>
        <dbReference type="Proteomes" id="UP001216139"/>
    </source>
</evidence>
<reference evidence="2 3" key="1">
    <citation type="submission" date="2023-02" db="EMBL/GenBank/DDBJ databases">
        <title>Genome sequence of Mucilaginibacter jinjuensis strain KACC 16571.</title>
        <authorList>
            <person name="Kim S."/>
            <person name="Heo J."/>
            <person name="Kwon S.-W."/>
        </authorList>
    </citation>
    <scope>NUCLEOTIDE SEQUENCE [LARGE SCALE GENOMIC DNA]</scope>
    <source>
        <strain evidence="2 3">KACC 16571</strain>
    </source>
</reference>
<dbReference type="InterPro" id="IPR026950">
    <property type="entry name" value="Caps_assemb_Wzi"/>
</dbReference>
<proteinExistence type="predicted"/>
<protein>
    <submittedName>
        <fullName evidence="2">Capsule assembly Wzi family protein</fullName>
    </submittedName>
</protein>
<name>A0ABY7T2C5_9SPHI</name>
<keyword evidence="3" id="KW-1185">Reference proteome</keyword>
<feature type="chain" id="PRO_5045897797" evidence="1">
    <location>
        <begin position="24"/>
        <end position="568"/>
    </location>
</feature>
<evidence type="ECO:0000256" key="1">
    <source>
        <dbReference type="SAM" id="SignalP"/>
    </source>
</evidence>
<keyword evidence="1" id="KW-0732">Signal</keyword>